<evidence type="ECO:0000256" key="4">
    <source>
        <dbReference type="ARBA" id="ARBA00022840"/>
    </source>
</evidence>
<dbReference type="GO" id="GO:0005524">
    <property type="term" value="F:ATP binding"/>
    <property type="evidence" value="ECO:0007669"/>
    <property type="project" value="UniProtKB-KW"/>
</dbReference>
<dbReference type="GO" id="GO:0016303">
    <property type="term" value="F:1-phosphatidylinositol-3-kinase activity"/>
    <property type="evidence" value="ECO:0007669"/>
    <property type="project" value="TreeGrafter"/>
</dbReference>
<dbReference type="PROSITE" id="PS00916">
    <property type="entry name" value="PI3_4_KINASE_2"/>
    <property type="match status" value="1"/>
</dbReference>
<dbReference type="SUPFAM" id="SSF56112">
    <property type="entry name" value="Protein kinase-like (PK-like)"/>
    <property type="match status" value="1"/>
</dbReference>
<organism evidence="6 7">
    <name type="scientific">Thraustotheca clavata</name>
    <dbReference type="NCBI Taxonomy" id="74557"/>
    <lineage>
        <taxon>Eukaryota</taxon>
        <taxon>Sar</taxon>
        <taxon>Stramenopiles</taxon>
        <taxon>Oomycota</taxon>
        <taxon>Saprolegniomycetes</taxon>
        <taxon>Saprolegniales</taxon>
        <taxon>Achlyaceae</taxon>
        <taxon>Thraustotheca</taxon>
    </lineage>
</organism>
<feature type="domain" description="PI3K/PI4K catalytic" evidence="5">
    <location>
        <begin position="1"/>
        <end position="206"/>
    </location>
</feature>
<dbReference type="Pfam" id="PF00454">
    <property type="entry name" value="PI3_PI4_kinase"/>
    <property type="match status" value="1"/>
</dbReference>
<keyword evidence="7" id="KW-1185">Reference proteome</keyword>
<accession>A0A1V9YUC1</accession>
<gene>
    <name evidence="6" type="ORF">THRCLA_09798</name>
</gene>
<keyword evidence="1" id="KW-0808">Transferase</keyword>
<dbReference type="GO" id="GO:0005942">
    <property type="term" value="C:phosphatidylinositol 3-kinase complex"/>
    <property type="evidence" value="ECO:0007669"/>
    <property type="project" value="TreeGrafter"/>
</dbReference>
<dbReference type="InterPro" id="IPR000403">
    <property type="entry name" value="PI3/4_kinase_cat_dom"/>
</dbReference>
<dbReference type="InterPro" id="IPR015433">
    <property type="entry name" value="PI3/4_kinase"/>
</dbReference>
<sequence length="219" mass="24800">MTGMLQVVLHSVTTAAVHKRGGAMGGIFGAFSDVSFSDWIAANNGDPRSYRMAVDLFLRSCAGYCVATYVLGIGDRHNDNIMITKQGRYFHIDFGHFLGFMKYQFGVKREKTPFVFTPEMAHVFGGTGTPEFERFQTTCGNAFNVVRRHLHLLVSLFVLMIPAEMPELRHRDDVNYLVQVSTPEKTDEDAAISFNELIIQCMNNTFKRIDNTLHILKHR</sequence>
<dbReference type="GO" id="GO:0005886">
    <property type="term" value="C:plasma membrane"/>
    <property type="evidence" value="ECO:0007669"/>
    <property type="project" value="TreeGrafter"/>
</dbReference>
<evidence type="ECO:0000256" key="1">
    <source>
        <dbReference type="ARBA" id="ARBA00022679"/>
    </source>
</evidence>
<keyword evidence="3 6" id="KW-0418">Kinase</keyword>
<proteinExistence type="predicted"/>
<dbReference type="InterPro" id="IPR036940">
    <property type="entry name" value="PI3/4_kinase_cat_sf"/>
</dbReference>
<evidence type="ECO:0000313" key="7">
    <source>
        <dbReference type="Proteomes" id="UP000243217"/>
    </source>
</evidence>
<dbReference type="PANTHER" id="PTHR10048:SF14">
    <property type="entry name" value="LD28067P"/>
    <property type="match status" value="1"/>
</dbReference>
<evidence type="ECO:0000256" key="3">
    <source>
        <dbReference type="ARBA" id="ARBA00022777"/>
    </source>
</evidence>
<evidence type="ECO:0000256" key="2">
    <source>
        <dbReference type="ARBA" id="ARBA00022741"/>
    </source>
</evidence>
<dbReference type="GO" id="GO:0035005">
    <property type="term" value="F:1-phosphatidylinositol-4-phosphate 3-kinase activity"/>
    <property type="evidence" value="ECO:0007669"/>
    <property type="project" value="TreeGrafter"/>
</dbReference>
<dbReference type="EMBL" id="JNBS01002782">
    <property type="protein sequence ID" value="OQR89308.1"/>
    <property type="molecule type" value="Genomic_DNA"/>
</dbReference>
<protein>
    <submittedName>
        <fullName evidence="6">Phosphatidylinositol kinase</fullName>
    </submittedName>
</protein>
<dbReference type="GO" id="GO:0005737">
    <property type="term" value="C:cytoplasm"/>
    <property type="evidence" value="ECO:0007669"/>
    <property type="project" value="TreeGrafter"/>
</dbReference>
<comment type="caution">
    <text evidence="6">The sequence shown here is derived from an EMBL/GenBank/DDBJ whole genome shotgun (WGS) entry which is preliminary data.</text>
</comment>
<dbReference type="OrthoDB" id="67688at2759"/>
<keyword evidence="2" id="KW-0547">Nucleotide-binding</keyword>
<dbReference type="Proteomes" id="UP000243217">
    <property type="component" value="Unassembled WGS sequence"/>
</dbReference>
<dbReference type="GO" id="GO:0016477">
    <property type="term" value="P:cell migration"/>
    <property type="evidence" value="ECO:0007669"/>
    <property type="project" value="TreeGrafter"/>
</dbReference>
<dbReference type="AlphaFoldDB" id="A0A1V9YUC1"/>
<reference evidence="6 7" key="1">
    <citation type="journal article" date="2014" name="Genome Biol. Evol.">
        <title>The secreted proteins of Achlya hypogyna and Thraustotheca clavata identify the ancestral oomycete secretome and reveal gene acquisitions by horizontal gene transfer.</title>
        <authorList>
            <person name="Misner I."/>
            <person name="Blouin N."/>
            <person name="Leonard G."/>
            <person name="Richards T.A."/>
            <person name="Lane C.E."/>
        </authorList>
    </citation>
    <scope>NUCLEOTIDE SEQUENCE [LARGE SCALE GENOMIC DNA]</scope>
    <source>
        <strain evidence="6 7">ATCC 34112</strain>
    </source>
</reference>
<name>A0A1V9YUC1_9STRA</name>
<dbReference type="InterPro" id="IPR011009">
    <property type="entry name" value="Kinase-like_dom_sf"/>
</dbReference>
<dbReference type="PROSITE" id="PS50290">
    <property type="entry name" value="PI3_4_KINASE_3"/>
    <property type="match status" value="1"/>
</dbReference>
<dbReference type="Gene3D" id="1.10.1070.11">
    <property type="entry name" value="Phosphatidylinositol 3-/4-kinase, catalytic domain"/>
    <property type="match status" value="1"/>
</dbReference>
<evidence type="ECO:0000259" key="5">
    <source>
        <dbReference type="PROSITE" id="PS50290"/>
    </source>
</evidence>
<dbReference type="FunFam" id="1.10.1070.11:FF:000001">
    <property type="entry name" value="Phosphatidylinositol 4,5-bisphosphate 3-kinase catalytic subunit"/>
    <property type="match status" value="1"/>
</dbReference>
<dbReference type="STRING" id="74557.A0A1V9YUC1"/>
<dbReference type="SMART" id="SM00146">
    <property type="entry name" value="PI3Kc"/>
    <property type="match status" value="1"/>
</dbReference>
<keyword evidence="4" id="KW-0067">ATP-binding</keyword>
<evidence type="ECO:0000313" key="6">
    <source>
        <dbReference type="EMBL" id="OQR89308.1"/>
    </source>
</evidence>
<dbReference type="GO" id="GO:0043491">
    <property type="term" value="P:phosphatidylinositol 3-kinase/protein kinase B signal transduction"/>
    <property type="evidence" value="ECO:0007669"/>
    <property type="project" value="TreeGrafter"/>
</dbReference>
<dbReference type="GO" id="GO:0048015">
    <property type="term" value="P:phosphatidylinositol-mediated signaling"/>
    <property type="evidence" value="ECO:0007669"/>
    <property type="project" value="TreeGrafter"/>
</dbReference>
<dbReference type="InterPro" id="IPR018936">
    <property type="entry name" value="PI3/4_kinase_CS"/>
</dbReference>
<dbReference type="PANTHER" id="PTHR10048">
    <property type="entry name" value="PHOSPHATIDYLINOSITOL KINASE"/>
    <property type="match status" value="1"/>
</dbReference>